<gene>
    <name evidence="1" type="ORF">F6X26_23135</name>
</gene>
<accession>A0A619I3F1</accession>
<name>A0A619I3F1_SALER</name>
<dbReference type="AlphaFoldDB" id="A0A619I3F1"/>
<dbReference type="EMBL" id="AALAOU010000022">
    <property type="protein sequence ID" value="ECX6661812.1"/>
    <property type="molecule type" value="Genomic_DNA"/>
</dbReference>
<evidence type="ECO:0000313" key="1">
    <source>
        <dbReference type="EMBL" id="ECX6661812.1"/>
    </source>
</evidence>
<reference evidence="1" key="1">
    <citation type="submission" date="2019-09" db="EMBL/GenBank/DDBJ databases">
        <authorList>
            <consortium name="PulseNet: The National Subtyping Network for Foodborne Disease Surveillance"/>
            <person name="Tarr C.L."/>
            <person name="Trees E."/>
            <person name="Katz L.S."/>
            <person name="Carleton-Romer H.A."/>
            <person name="Stroika S."/>
            <person name="Kucerova Z."/>
            <person name="Roache K.F."/>
            <person name="Sabol A.L."/>
            <person name="Besser J."/>
            <person name="Gerner-Smidt P."/>
        </authorList>
    </citation>
    <scope>NUCLEOTIDE SEQUENCE</scope>
    <source>
        <strain evidence="1">PNUSAS101199</strain>
    </source>
</reference>
<comment type="caution">
    <text evidence="1">The sequence shown here is derived from an EMBL/GenBank/DDBJ whole genome shotgun (WGS) entry which is preliminary data.</text>
</comment>
<proteinExistence type="predicted"/>
<organism evidence="1">
    <name type="scientific">Salmonella enterica</name>
    <name type="common">Salmonella choleraesuis</name>
    <dbReference type="NCBI Taxonomy" id="28901"/>
    <lineage>
        <taxon>Bacteria</taxon>
        <taxon>Pseudomonadati</taxon>
        <taxon>Pseudomonadota</taxon>
        <taxon>Gammaproteobacteria</taxon>
        <taxon>Enterobacterales</taxon>
        <taxon>Enterobacteriaceae</taxon>
        <taxon>Salmonella</taxon>
    </lineage>
</organism>
<protein>
    <submittedName>
        <fullName evidence="1">Uncharacterized protein</fullName>
    </submittedName>
</protein>
<sequence>MDIAGTVNNRQGKQKRKNCFRVKNKNWLLLWNHEMTAFMKGGDNSGNEFIGGLHITWEWLYL</sequence>